<organism evidence="3 4">
    <name type="scientific">Stachybotrys elegans</name>
    <dbReference type="NCBI Taxonomy" id="80388"/>
    <lineage>
        <taxon>Eukaryota</taxon>
        <taxon>Fungi</taxon>
        <taxon>Dikarya</taxon>
        <taxon>Ascomycota</taxon>
        <taxon>Pezizomycotina</taxon>
        <taxon>Sordariomycetes</taxon>
        <taxon>Hypocreomycetidae</taxon>
        <taxon>Hypocreales</taxon>
        <taxon>Stachybotryaceae</taxon>
        <taxon>Stachybotrys</taxon>
    </lineage>
</organism>
<feature type="compositionally biased region" description="Basic and acidic residues" evidence="1">
    <location>
        <begin position="362"/>
        <end position="372"/>
    </location>
</feature>
<proteinExistence type="predicted"/>
<sequence length="519" mass="58354">MDLFGRTRRRAPAVSDEDWQRIEPFIRANYKSMTVGRLLDKLREDYGVSLTLRQFNYQLPKWGLRKYKVARAETPKPVTIPGSPSESTPIPSNLSAYIAHRRDSTASVDHDLSSSGSIRSPDANIAVDTMGTDESLTKGPARVPAEYQQFQLHRPLLSEHTAGQNGEVSFSCPFRKRNPIRFNVGSHSNCALQSFQPFALLKRHVLTHHVKPTQHRCIRCRANFQSPEELSAHMRRPPGEICLVDTTSTEFNDPEDGITLEVADRLRLRGGLGSIQTWESLWRVLFPQDEDEHIRPPEFVPLVEVFLFERLLLGEVPKLIDHLIKSELPQDFQDEMGEKFGASVRAQLQKWYEDYKSSQDSEHSAQHLRGEASDLGSDEGTNPFLAMHVKNNSPEKTSATDKRSNRGENQFRCQGFLKNGQKWGCEATFARADKLGDHFRSKTGQKCVYPLLLQQSKDRETSGTEAGGALFADQSGSNAAALQAVERMILPFEGFLQPCGIGVTSEDANSQHDMMGVFQ</sequence>
<dbReference type="PANTHER" id="PTHR38166">
    <property type="entry name" value="C2H2-TYPE DOMAIN-CONTAINING PROTEIN-RELATED"/>
    <property type="match status" value="1"/>
</dbReference>
<feature type="domain" description="Clr5" evidence="2">
    <location>
        <begin position="15"/>
        <end position="66"/>
    </location>
</feature>
<dbReference type="PANTHER" id="PTHR38166:SF1">
    <property type="entry name" value="C2H2-TYPE DOMAIN-CONTAINING PROTEIN"/>
    <property type="match status" value="1"/>
</dbReference>
<reference evidence="3" key="1">
    <citation type="journal article" date="2021" name="Nat. Commun.">
        <title>Genetic determinants of endophytism in the Arabidopsis root mycobiome.</title>
        <authorList>
            <person name="Mesny F."/>
            <person name="Miyauchi S."/>
            <person name="Thiergart T."/>
            <person name="Pickel B."/>
            <person name="Atanasova L."/>
            <person name="Karlsson M."/>
            <person name="Huettel B."/>
            <person name="Barry K.W."/>
            <person name="Haridas S."/>
            <person name="Chen C."/>
            <person name="Bauer D."/>
            <person name="Andreopoulos W."/>
            <person name="Pangilinan J."/>
            <person name="LaButti K."/>
            <person name="Riley R."/>
            <person name="Lipzen A."/>
            <person name="Clum A."/>
            <person name="Drula E."/>
            <person name="Henrissat B."/>
            <person name="Kohler A."/>
            <person name="Grigoriev I.V."/>
            <person name="Martin F.M."/>
            <person name="Hacquard S."/>
        </authorList>
    </citation>
    <scope>NUCLEOTIDE SEQUENCE</scope>
    <source>
        <strain evidence="3">MPI-CAGE-CH-0235</strain>
    </source>
</reference>
<dbReference type="Pfam" id="PF14420">
    <property type="entry name" value="Clr5"/>
    <property type="match status" value="1"/>
</dbReference>
<dbReference type="OrthoDB" id="610608at2759"/>
<dbReference type="EMBL" id="JAGPNK010000001">
    <property type="protein sequence ID" value="KAH7329594.1"/>
    <property type="molecule type" value="Genomic_DNA"/>
</dbReference>
<gene>
    <name evidence="3" type="ORF">B0I35DRAFT_420538</name>
</gene>
<evidence type="ECO:0000313" key="3">
    <source>
        <dbReference type="EMBL" id="KAH7329594.1"/>
    </source>
</evidence>
<evidence type="ECO:0000313" key="4">
    <source>
        <dbReference type="Proteomes" id="UP000813444"/>
    </source>
</evidence>
<dbReference type="InterPro" id="IPR025676">
    <property type="entry name" value="Clr5_dom"/>
</dbReference>
<comment type="caution">
    <text evidence="3">The sequence shown here is derived from an EMBL/GenBank/DDBJ whole genome shotgun (WGS) entry which is preliminary data.</text>
</comment>
<feature type="region of interest" description="Disordered" evidence="1">
    <location>
        <begin position="362"/>
        <end position="406"/>
    </location>
</feature>
<evidence type="ECO:0000259" key="2">
    <source>
        <dbReference type="Pfam" id="PF14420"/>
    </source>
</evidence>
<dbReference type="Proteomes" id="UP000813444">
    <property type="component" value="Unassembled WGS sequence"/>
</dbReference>
<name>A0A8K0WYJ9_9HYPO</name>
<keyword evidence="4" id="KW-1185">Reference proteome</keyword>
<accession>A0A8K0WYJ9</accession>
<protein>
    <recommendedName>
        <fullName evidence="2">Clr5 domain-containing protein</fullName>
    </recommendedName>
</protein>
<evidence type="ECO:0000256" key="1">
    <source>
        <dbReference type="SAM" id="MobiDB-lite"/>
    </source>
</evidence>
<dbReference type="AlphaFoldDB" id="A0A8K0WYJ9"/>